<evidence type="ECO:0000313" key="2">
    <source>
        <dbReference type="EMBL" id="AEI44213.1"/>
    </source>
</evidence>
<sequence>MQVWHRFQKQAAPLLNSRLTDSTPAAGRRPGFATVFSNVISPSYPHITVLFYIISFCALVFHIFPINSEQQTGKQDLPQDSR</sequence>
<dbReference type="EMBL" id="CP002869">
    <property type="protein sequence ID" value="AEI44213.1"/>
    <property type="molecule type" value="Genomic_DNA"/>
</dbReference>
<protein>
    <submittedName>
        <fullName evidence="2">Uncharacterized protein</fullName>
    </submittedName>
</protein>
<name>F8FMP2_PAEMK</name>
<reference evidence="3" key="1">
    <citation type="submission" date="2011-06" db="EMBL/GenBank/DDBJ databases">
        <title>Complete genome sequence of Paenibacillus mucilaginosus KNP414.</title>
        <authorList>
            <person name="Wang J."/>
            <person name="Hu S."/>
            <person name="Hu X."/>
            <person name="Zhang B."/>
            <person name="Dong D."/>
            <person name="Zhang S."/>
            <person name="Zhao K."/>
            <person name="Wu D."/>
        </authorList>
    </citation>
    <scope>NUCLEOTIDE SEQUENCE [LARGE SCALE GENOMIC DNA]</scope>
    <source>
        <strain evidence="3">KNP414</strain>
    </source>
</reference>
<accession>F8FMP2</accession>
<feature type="transmembrane region" description="Helical" evidence="1">
    <location>
        <begin position="44"/>
        <end position="64"/>
    </location>
</feature>
<dbReference type="AlphaFoldDB" id="F8FMP2"/>
<keyword evidence="1" id="KW-0472">Membrane</keyword>
<organism evidence="2 3">
    <name type="scientific">Paenibacillus mucilaginosus (strain KNP414)</name>
    <dbReference type="NCBI Taxonomy" id="1036673"/>
    <lineage>
        <taxon>Bacteria</taxon>
        <taxon>Bacillati</taxon>
        <taxon>Bacillota</taxon>
        <taxon>Bacilli</taxon>
        <taxon>Bacillales</taxon>
        <taxon>Paenibacillaceae</taxon>
        <taxon>Paenibacillus</taxon>
    </lineage>
</organism>
<reference evidence="2 3" key="2">
    <citation type="journal article" date="2013" name="Genome Announc.">
        <title>Genome Sequence of Growth-Improving Paenibacillus mucilaginosus Strain KNP414.</title>
        <authorList>
            <person name="Lu J.J."/>
            <person name="Wang J.F."/>
            <person name="Hu X.F."/>
        </authorList>
    </citation>
    <scope>NUCLEOTIDE SEQUENCE [LARGE SCALE GENOMIC DNA]</scope>
    <source>
        <strain evidence="2 3">KNP414</strain>
    </source>
</reference>
<evidence type="ECO:0000256" key="1">
    <source>
        <dbReference type="SAM" id="Phobius"/>
    </source>
</evidence>
<dbReference type="HOGENOM" id="CLU_2555073_0_0_9"/>
<gene>
    <name evidence="2" type="ordered locus">KNP414_05689</name>
</gene>
<dbReference type="Proteomes" id="UP000006620">
    <property type="component" value="Chromosome"/>
</dbReference>
<evidence type="ECO:0000313" key="3">
    <source>
        <dbReference type="Proteomes" id="UP000006620"/>
    </source>
</evidence>
<keyword evidence="1" id="KW-0812">Transmembrane</keyword>
<dbReference type="PATRIC" id="fig|1036673.3.peg.5283"/>
<keyword evidence="1" id="KW-1133">Transmembrane helix</keyword>
<dbReference type="KEGG" id="pms:KNP414_05689"/>
<proteinExistence type="predicted"/>